<evidence type="ECO:0000256" key="1">
    <source>
        <dbReference type="SAM" id="MobiDB-lite"/>
    </source>
</evidence>
<feature type="region of interest" description="Disordered" evidence="1">
    <location>
        <begin position="46"/>
        <end position="77"/>
    </location>
</feature>
<evidence type="ECO:0000256" key="2">
    <source>
        <dbReference type="SAM" id="SignalP"/>
    </source>
</evidence>
<feature type="compositionally biased region" description="Basic residues" evidence="1">
    <location>
        <begin position="64"/>
        <end position="77"/>
    </location>
</feature>
<sequence>MDFLVQRFWLLLPLFFRGGSSAYVLHHLAQVLALLFPCLRPRAPDRIGGAPPRHMSPPSVPVQSRHHGGKPRRPLPR</sequence>
<keyword evidence="2" id="KW-0732">Signal</keyword>
<organism evidence="3">
    <name type="scientific">Ixodes ricinus</name>
    <name type="common">Common tick</name>
    <name type="synonym">Acarus ricinus</name>
    <dbReference type="NCBI Taxonomy" id="34613"/>
    <lineage>
        <taxon>Eukaryota</taxon>
        <taxon>Metazoa</taxon>
        <taxon>Ecdysozoa</taxon>
        <taxon>Arthropoda</taxon>
        <taxon>Chelicerata</taxon>
        <taxon>Arachnida</taxon>
        <taxon>Acari</taxon>
        <taxon>Parasitiformes</taxon>
        <taxon>Ixodida</taxon>
        <taxon>Ixodoidea</taxon>
        <taxon>Ixodidae</taxon>
        <taxon>Ixodinae</taxon>
        <taxon>Ixodes</taxon>
    </lineage>
</organism>
<feature type="signal peptide" evidence="2">
    <location>
        <begin position="1"/>
        <end position="22"/>
    </location>
</feature>
<feature type="chain" id="PRO_5025503790" evidence="2">
    <location>
        <begin position="23"/>
        <end position="77"/>
    </location>
</feature>
<proteinExistence type="predicted"/>
<dbReference type="AlphaFoldDB" id="A0A6B0U0M4"/>
<evidence type="ECO:0000313" key="3">
    <source>
        <dbReference type="EMBL" id="MXU83831.1"/>
    </source>
</evidence>
<protein>
    <submittedName>
        <fullName evidence="3">Putative secreted protein</fullName>
    </submittedName>
</protein>
<reference evidence="3" key="1">
    <citation type="submission" date="2019-12" db="EMBL/GenBank/DDBJ databases">
        <title>An insight into the sialome of adult female Ixodes ricinus ticks feeding for 6 days.</title>
        <authorList>
            <person name="Perner J."/>
            <person name="Ribeiro J.M.C."/>
        </authorList>
    </citation>
    <scope>NUCLEOTIDE SEQUENCE</scope>
    <source>
        <strain evidence="3">Semi-engorged</strain>
        <tissue evidence="3">Salivary glands</tissue>
    </source>
</reference>
<name>A0A6B0U0M4_IXORI</name>
<dbReference type="EMBL" id="GIFC01001748">
    <property type="protein sequence ID" value="MXU83831.1"/>
    <property type="molecule type" value="Transcribed_RNA"/>
</dbReference>
<accession>A0A6B0U0M4</accession>